<proteinExistence type="predicted"/>
<dbReference type="Gene3D" id="3.40.220.10">
    <property type="entry name" value="Leucine Aminopeptidase, subunit E, domain 1"/>
    <property type="match status" value="2"/>
</dbReference>
<feature type="region of interest" description="Disordered" evidence="1">
    <location>
        <begin position="335"/>
        <end position="389"/>
    </location>
</feature>
<dbReference type="SUPFAM" id="SSF52949">
    <property type="entry name" value="Macro domain-like"/>
    <property type="match status" value="2"/>
</dbReference>
<gene>
    <name evidence="2" type="ORF">EGYM00163_LOCUS50043</name>
</gene>
<accession>A0A7S4GJA2</accession>
<dbReference type="AlphaFoldDB" id="A0A7S4GJA2"/>
<name>A0A7S4GJA2_9EUGL</name>
<organism evidence="2">
    <name type="scientific">Eutreptiella gymnastica</name>
    <dbReference type="NCBI Taxonomy" id="73025"/>
    <lineage>
        <taxon>Eukaryota</taxon>
        <taxon>Discoba</taxon>
        <taxon>Euglenozoa</taxon>
        <taxon>Euglenida</taxon>
        <taxon>Spirocuta</taxon>
        <taxon>Euglenophyceae</taxon>
        <taxon>Eutreptiales</taxon>
        <taxon>Eutreptiaceae</taxon>
        <taxon>Eutreptiella</taxon>
    </lineage>
</organism>
<sequence>MVFDNKFEAHALHDKQVIKMPVTNKNRKLFLGRHNITAKPKTVPKEALVITETRTGLRLVVLGRKAVTVTREDGTHTLQTDDECDIHNGDAVDVVAGLPYSFRIVYTDPVQSKSLRRGQKKEVEVPDFAPMQTTIAFPSLSTGTFSYDADKAVPVVLDTIEAWLKEHKEDNIKLLLVESVKSYALHQFEAQWKARDGDPRFATLHANILKLGTNEKLSPAFIVDPANANFNVVKGLNRFVHIEGAPHLLPDTLAMYGDPPPETGVAYPVRVRKGVSLYGQGARYVLHVIGPNMNPCWPDCLKDDYEQGDEVLKQSYKNLLDTYYAIAFKGLEVPDLEPEREPEPEPTAQQNGDDADAKKAPPKKKKKLPSADAEKGAPPKKKKKVPKQN</sequence>
<evidence type="ECO:0008006" key="3">
    <source>
        <dbReference type="Google" id="ProtNLM"/>
    </source>
</evidence>
<evidence type="ECO:0000313" key="2">
    <source>
        <dbReference type="EMBL" id="CAE0838671.1"/>
    </source>
</evidence>
<protein>
    <recommendedName>
        <fullName evidence="3">Macro domain-containing protein</fullName>
    </recommendedName>
</protein>
<evidence type="ECO:0000256" key="1">
    <source>
        <dbReference type="SAM" id="MobiDB-lite"/>
    </source>
</evidence>
<reference evidence="2" key="1">
    <citation type="submission" date="2021-01" db="EMBL/GenBank/DDBJ databases">
        <authorList>
            <person name="Corre E."/>
            <person name="Pelletier E."/>
            <person name="Niang G."/>
            <person name="Scheremetjew M."/>
            <person name="Finn R."/>
            <person name="Kale V."/>
            <person name="Holt S."/>
            <person name="Cochrane G."/>
            <person name="Meng A."/>
            <person name="Brown T."/>
            <person name="Cohen L."/>
        </authorList>
    </citation>
    <scope>NUCLEOTIDE SEQUENCE</scope>
    <source>
        <strain evidence="2">CCMP1594</strain>
    </source>
</reference>
<dbReference type="InterPro" id="IPR043472">
    <property type="entry name" value="Macro_dom-like"/>
</dbReference>
<feature type="compositionally biased region" description="Basic residues" evidence="1">
    <location>
        <begin position="378"/>
        <end position="389"/>
    </location>
</feature>
<dbReference type="EMBL" id="HBJA01145625">
    <property type="protein sequence ID" value="CAE0838671.1"/>
    <property type="molecule type" value="Transcribed_RNA"/>
</dbReference>